<dbReference type="Proteomes" id="UP000724657">
    <property type="component" value="Unassembled WGS sequence"/>
</dbReference>
<evidence type="ECO:0000256" key="1">
    <source>
        <dbReference type="SAM" id="SignalP"/>
    </source>
</evidence>
<name>A0A9E2NYR1_9FUSO</name>
<accession>A0A9E2NYR1</accession>
<gene>
    <name evidence="2" type="ORF">IAA47_04805</name>
</gene>
<protein>
    <submittedName>
        <fullName evidence="2">Uncharacterized protein</fullName>
    </submittedName>
</protein>
<dbReference type="AlphaFoldDB" id="A0A9E2NYR1"/>
<feature type="chain" id="PRO_5039353676" evidence="1">
    <location>
        <begin position="18"/>
        <end position="172"/>
    </location>
</feature>
<dbReference type="EMBL" id="JAHLFN010000043">
    <property type="protein sequence ID" value="MBU3842291.1"/>
    <property type="molecule type" value="Genomic_DNA"/>
</dbReference>
<organism evidence="2 3">
    <name type="scientific">Candidatus Fusobacterium pullicola</name>
    <dbReference type="NCBI Taxonomy" id="2838601"/>
    <lineage>
        <taxon>Bacteria</taxon>
        <taxon>Fusobacteriati</taxon>
        <taxon>Fusobacteriota</taxon>
        <taxon>Fusobacteriia</taxon>
        <taxon>Fusobacteriales</taxon>
        <taxon>Fusobacteriaceae</taxon>
        <taxon>Fusobacterium</taxon>
    </lineage>
</organism>
<evidence type="ECO:0000313" key="3">
    <source>
        <dbReference type="Proteomes" id="UP000724657"/>
    </source>
</evidence>
<sequence length="172" mass="19636">MKKLIMLFMVISSIGMAKSIPAIPIIPINPPTENKPDVPTLPTEDKVEADGRIRKLEQNTTILMNVQLKVEVPLEIVSDVDINAMVIDDMKLEIPFEIELNKKPDKKDYYKIKFSENKIDIDSDGQIDTTIYTPPYINTQIVKDNMVYIDGAKISKEGKHTRKVYMTVEVRE</sequence>
<feature type="signal peptide" evidence="1">
    <location>
        <begin position="1"/>
        <end position="17"/>
    </location>
</feature>
<keyword evidence="1" id="KW-0732">Signal</keyword>
<proteinExistence type="predicted"/>
<reference evidence="2" key="2">
    <citation type="submission" date="2021-04" db="EMBL/GenBank/DDBJ databases">
        <authorList>
            <person name="Gilroy R."/>
        </authorList>
    </citation>
    <scope>NUCLEOTIDE SEQUENCE</scope>
    <source>
        <strain evidence="2">A6-441</strain>
    </source>
</reference>
<evidence type="ECO:0000313" key="2">
    <source>
        <dbReference type="EMBL" id="MBU3842291.1"/>
    </source>
</evidence>
<comment type="caution">
    <text evidence="2">The sequence shown here is derived from an EMBL/GenBank/DDBJ whole genome shotgun (WGS) entry which is preliminary data.</text>
</comment>
<reference evidence="2" key="1">
    <citation type="journal article" date="2021" name="PeerJ">
        <title>Extensive microbial diversity within the chicken gut microbiome revealed by metagenomics and culture.</title>
        <authorList>
            <person name="Gilroy R."/>
            <person name="Ravi A."/>
            <person name="Getino M."/>
            <person name="Pursley I."/>
            <person name="Horton D.L."/>
            <person name="Alikhan N.F."/>
            <person name="Baker D."/>
            <person name="Gharbi K."/>
            <person name="Hall N."/>
            <person name="Watson M."/>
            <person name="Adriaenssens E.M."/>
            <person name="Foster-Nyarko E."/>
            <person name="Jarju S."/>
            <person name="Secka A."/>
            <person name="Antonio M."/>
            <person name="Oren A."/>
            <person name="Chaudhuri R.R."/>
            <person name="La Ragione R."/>
            <person name="Hildebrand F."/>
            <person name="Pallen M.J."/>
        </authorList>
    </citation>
    <scope>NUCLEOTIDE SEQUENCE</scope>
    <source>
        <strain evidence="2">A6-441</strain>
    </source>
</reference>